<dbReference type="PANTHER" id="PTHR45339">
    <property type="entry name" value="HYBRID SIGNAL TRANSDUCTION HISTIDINE KINASE J"/>
    <property type="match status" value="1"/>
</dbReference>
<protein>
    <submittedName>
        <fullName evidence="4">Response regulator</fullName>
    </submittedName>
</protein>
<dbReference type="RefSeq" id="WP_212531983.1">
    <property type="nucleotide sequence ID" value="NZ_JAGSOG010000210.1"/>
</dbReference>
<organism evidence="4 5">
    <name type="scientific">Actinospica durhamensis</name>
    <dbReference type="NCBI Taxonomy" id="1508375"/>
    <lineage>
        <taxon>Bacteria</taxon>
        <taxon>Bacillati</taxon>
        <taxon>Actinomycetota</taxon>
        <taxon>Actinomycetes</taxon>
        <taxon>Catenulisporales</taxon>
        <taxon>Actinospicaceae</taxon>
        <taxon>Actinospica</taxon>
    </lineage>
</organism>
<dbReference type="EMBL" id="JAGSOG010000210">
    <property type="protein sequence ID" value="MBR7837516.1"/>
    <property type="molecule type" value="Genomic_DNA"/>
</dbReference>
<dbReference type="PROSITE" id="PS50110">
    <property type="entry name" value="RESPONSE_REGULATORY"/>
    <property type="match status" value="1"/>
</dbReference>
<feature type="modified residue" description="4-aspartylphosphate" evidence="2">
    <location>
        <position position="293"/>
    </location>
</feature>
<dbReference type="Proteomes" id="UP000675781">
    <property type="component" value="Unassembled WGS sequence"/>
</dbReference>
<keyword evidence="5" id="KW-1185">Reference proteome</keyword>
<evidence type="ECO:0000256" key="1">
    <source>
        <dbReference type="ARBA" id="ARBA00022553"/>
    </source>
</evidence>
<proteinExistence type="predicted"/>
<dbReference type="PANTHER" id="PTHR45339:SF5">
    <property type="entry name" value="HISTIDINE KINASE"/>
    <property type="match status" value="1"/>
</dbReference>
<sequence>MSGAHEDSAGDARLESLLHSMRAFYDGDTSARVPVVPGQNDQVADLCRLFNAIAEHSALIERRLELARGESRRAAAAGGAAAPAPSAAIVVFEDASQREALEPMRTTAQAAVRGLGGSWERATVLSVRSPEDVRDAVLGGHRIVCALLDARSPREPMLEAGRALEAAASDAPTVYFAPEGDPGAAERAAEAAGGHSRAEIVRSIGQASERLTLHWLTNAPGSDDVTADQPERGYGQQRFEGEKVLIVDDDVRNVFAMVSALELYGLTAVTADSGYEALEILERTPDISVVLMDLMMPGLDGYATTARIRAHESSDELPIIAVTARTAQADRERSRAAGINEHVTKPVEVEHLLSLIRGLLQQQR</sequence>
<dbReference type="AlphaFoldDB" id="A0A941EV27"/>
<dbReference type="InterPro" id="IPR011006">
    <property type="entry name" value="CheY-like_superfamily"/>
</dbReference>
<dbReference type="SUPFAM" id="SSF52172">
    <property type="entry name" value="CheY-like"/>
    <property type="match status" value="1"/>
</dbReference>
<reference evidence="4" key="1">
    <citation type="submission" date="2021-04" db="EMBL/GenBank/DDBJ databases">
        <title>Genome based classification of Actinospica acidithermotolerans sp. nov., an actinobacterium isolated from an Indonesian hot spring.</title>
        <authorList>
            <person name="Kusuma A.B."/>
            <person name="Putra K.E."/>
            <person name="Nafisah S."/>
            <person name="Loh J."/>
            <person name="Nouioui I."/>
            <person name="Goodfellow M."/>
        </authorList>
    </citation>
    <scope>NUCLEOTIDE SEQUENCE</scope>
    <source>
        <strain evidence="4">CSCA 57</strain>
    </source>
</reference>
<keyword evidence="1 2" id="KW-0597">Phosphoprotein</keyword>
<evidence type="ECO:0000313" key="5">
    <source>
        <dbReference type="Proteomes" id="UP000675781"/>
    </source>
</evidence>
<dbReference type="Gene3D" id="3.40.50.2300">
    <property type="match status" value="1"/>
</dbReference>
<comment type="caution">
    <text evidence="4">The sequence shown here is derived from an EMBL/GenBank/DDBJ whole genome shotgun (WGS) entry which is preliminary data.</text>
</comment>
<gene>
    <name evidence="4" type="ORF">KDL01_29825</name>
</gene>
<evidence type="ECO:0000256" key="2">
    <source>
        <dbReference type="PROSITE-ProRule" id="PRU00169"/>
    </source>
</evidence>
<dbReference type="Pfam" id="PF00072">
    <property type="entry name" value="Response_reg"/>
    <property type="match status" value="1"/>
</dbReference>
<dbReference type="SMART" id="SM00448">
    <property type="entry name" value="REC"/>
    <property type="match status" value="1"/>
</dbReference>
<accession>A0A941EV27</accession>
<evidence type="ECO:0000313" key="4">
    <source>
        <dbReference type="EMBL" id="MBR7837516.1"/>
    </source>
</evidence>
<name>A0A941EV27_9ACTN</name>
<dbReference type="InterPro" id="IPR001789">
    <property type="entry name" value="Sig_transdc_resp-reg_receiver"/>
</dbReference>
<dbReference type="GO" id="GO:0000160">
    <property type="term" value="P:phosphorelay signal transduction system"/>
    <property type="evidence" value="ECO:0007669"/>
    <property type="project" value="InterPro"/>
</dbReference>
<dbReference type="CDD" id="cd17546">
    <property type="entry name" value="REC_hyHK_CKI1_RcsC-like"/>
    <property type="match status" value="1"/>
</dbReference>
<feature type="domain" description="Response regulatory" evidence="3">
    <location>
        <begin position="243"/>
        <end position="360"/>
    </location>
</feature>
<evidence type="ECO:0000259" key="3">
    <source>
        <dbReference type="PROSITE" id="PS50110"/>
    </source>
</evidence>